<dbReference type="PANTHER" id="PTHR10743:SF17">
    <property type="entry name" value="PROTEIN RER1A"/>
    <property type="match status" value="1"/>
</dbReference>
<dbReference type="Proteomes" id="UP001632038">
    <property type="component" value="Unassembled WGS sequence"/>
</dbReference>
<evidence type="ECO:0000256" key="1">
    <source>
        <dbReference type="ARBA" id="ARBA00004141"/>
    </source>
</evidence>
<dbReference type="EMBL" id="JAVIJP010000027">
    <property type="protein sequence ID" value="KAL3636448.1"/>
    <property type="molecule type" value="Genomic_DNA"/>
</dbReference>
<evidence type="ECO:0000256" key="4">
    <source>
        <dbReference type="ARBA" id="ARBA00022989"/>
    </source>
</evidence>
<protein>
    <recommendedName>
        <fullName evidence="9">Protein RER1</fullName>
    </recommendedName>
</protein>
<sequence length="130" mass="15138">MDIQKRLQYCSDKLQPQFRYRWMATFVLACFYALRVYLYGYCILTFFLGMCISTLVMFLLSSRIDPDLLVSSDAPSILPTKASDELRPFVPFLPEFEFWCIVNKILCVALCLTFIPILNLPGIWYVHKGT</sequence>
<keyword evidence="5 6" id="KW-0472">Membrane</keyword>
<dbReference type="PANTHER" id="PTHR10743">
    <property type="entry name" value="PROTEIN RER1"/>
    <property type="match status" value="1"/>
</dbReference>
<evidence type="ECO:0000313" key="7">
    <source>
        <dbReference type="EMBL" id="KAL3636448.1"/>
    </source>
</evidence>
<dbReference type="GO" id="GO:0016020">
    <property type="term" value="C:membrane"/>
    <property type="evidence" value="ECO:0007669"/>
    <property type="project" value="UniProtKB-SubCell"/>
</dbReference>
<evidence type="ECO:0000256" key="5">
    <source>
        <dbReference type="ARBA" id="ARBA00023136"/>
    </source>
</evidence>
<dbReference type="Pfam" id="PF03248">
    <property type="entry name" value="Rer1"/>
    <property type="match status" value="1"/>
</dbReference>
<dbReference type="GO" id="GO:0005737">
    <property type="term" value="C:cytoplasm"/>
    <property type="evidence" value="ECO:0007669"/>
    <property type="project" value="UniProtKB-ARBA"/>
</dbReference>
<feature type="transmembrane region" description="Helical" evidence="6">
    <location>
        <begin position="105"/>
        <end position="126"/>
    </location>
</feature>
<comment type="similarity">
    <text evidence="2">Belongs to the RER1 family.</text>
</comment>
<dbReference type="AlphaFoldDB" id="A0ABD3D2F1"/>
<feature type="transmembrane region" description="Helical" evidence="6">
    <location>
        <begin position="43"/>
        <end position="60"/>
    </location>
</feature>
<comment type="subcellular location">
    <subcellularLocation>
        <location evidence="1">Membrane</location>
        <topology evidence="1">Multi-pass membrane protein</topology>
    </subcellularLocation>
</comment>
<reference evidence="8" key="1">
    <citation type="journal article" date="2024" name="IScience">
        <title>Strigolactones Initiate the Formation of Haustorium-like Structures in Castilleja.</title>
        <authorList>
            <person name="Buerger M."/>
            <person name="Peterson D."/>
            <person name="Chory J."/>
        </authorList>
    </citation>
    <scope>NUCLEOTIDE SEQUENCE [LARGE SCALE GENOMIC DNA]</scope>
</reference>
<evidence type="ECO:0000313" key="8">
    <source>
        <dbReference type="Proteomes" id="UP001632038"/>
    </source>
</evidence>
<keyword evidence="3 6" id="KW-0812">Transmembrane</keyword>
<name>A0ABD3D2F1_9LAMI</name>
<keyword evidence="4 6" id="KW-1133">Transmembrane helix</keyword>
<evidence type="ECO:0000256" key="6">
    <source>
        <dbReference type="SAM" id="Phobius"/>
    </source>
</evidence>
<comment type="caution">
    <text evidence="7">The sequence shown here is derived from an EMBL/GenBank/DDBJ whole genome shotgun (WGS) entry which is preliminary data.</text>
</comment>
<proteinExistence type="inferred from homology"/>
<evidence type="ECO:0000256" key="2">
    <source>
        <dbReference type="ARBA" id="ARBA00006070"/>
    </source>
</evidence>
<accession>A0ABD3D2F1</accession>
<evidence type="ECO:0000256" key="3">
    <source>
        <dbReference type="ARBA" id="ARBA00022692"/>
    </source>
</evidence>
<evidence type="ECO:0008006" key="9">
    <source>
        <dbReference type="Google" id="ProtNLM"/>
    </source>
</evidence>
<gene>
    <name evidence="7" type="ORF">CASFOL_020995</name>
</gene>
<organism evidence="7 8">
    <name type="scientific">Castilleja foliolosa</name>
    <dbReference type="NCBI Taxonomy" id="1961234"/>
    <lineage>
        <taxon>Eukaryota</taxon>
        <taxon>Viridiplantae</taxon>
        <taxon>Streptophyta</taxon>
        <taxon>Embryophyta</taxon>
        <taxon>Tracheophyta</taxon>
        <taxon>Spermatophyta</taxon>
        <taxon>Magnoliopsida</taxon>
        <taxon>eudicotyledons</taxon>
        <taxon>Gunneridae</taxon>
        <taxon>Pentapetalae</taxon>
        <taxon>asterids</taxon>
        <taxon>lamiids</taxon>
        <taxon>Lamiales</taxon>
        <taxon>Orobanchaceae</taxon>
        <taxon>Pedicularideae</taxon>
        <taxon>Castillejinae</taxon>
        <taxon>Castilleja</taxon>
    </lineage>
</organism>
<dbReference type="InterPro" id="IPR004932">
    <property type="entry name" value="Rer1"/>
</dbReference>
<keyword evidence="8" id="KW-1185">Reference proteome</keyword>